<dbReference type="SUPFAM" id="SSF53756">
    <property type="entry name" value="UDP-Glycosyltransferase/glycogen phosphorylase"/>
    <property type="match status" value="1"/>
</dbReference>
<protein>
    <submittedName>
        <fullName evidence="3">EpsN</fullName>
    </submittedName>
</protein>
<dbReference type="CDD" id="cd03801">
    <property type="entry name" value="GT4_PimA-like"/>
    <property type="match status" value="1"/>
</dbReference>
<dbReference type="Pfam" id="PF00534">
    <property type="entry name" value="Glycos_transf_1"/>
    <property type="match status" value="1"/>
</dbReference>
<gene>
    <name evidence="3" type="primary">epsN</name>
</gene>
<dbReference type="CAZy" id="GT4">
    <property type="family name" value="Glycosyltransferase Family 4"/>
</dbReference>
<dbReference type="InterPro" id="IPR050194">
    <property type="entry name" value="Glycosyltransferase_grp1"/>
</dbReference>
<keyword evidence="1" id="KW-1133">Transmembrane helix</keyword>
<sequence length="404" mass="45818">MKVAYFINQHPLVSTSFIRREINAIERAGHPVFRTAIRGWASPVVDQGDFRERDMTRYVMLLSWPARLLVVCKIFLKMPLAFIRTLMMSLKLGFKSEKFFAYSLIYFSHACLLRQWYAEKEIDHVHAHFGTNSTEVLMYCKMLGGPDYSFTVHGPEEFDKNKLIHLKEKVQHARFVIAISAFTKSQLFRWVDFNDWPKINEVHCGLEREFYEVSPVPVPDTHRLVCVGRLCEQKGQLLLVEAVALLAARGKKVELVLAGDGEMRTEIESQIHKHQLGDQITITGWITSAQVREYMQHSSAMILPSFAEGLPVVVMEAMALKRPVLTTYVAGIPELVVHGKTGWLFPAGDVQGLADVIEEFMATPVAELSAMGEQGYARVVARHAVDTEVQKLLHLFQALPATQH</sequence>
<dbReference type="AlphaFoldDB" id="Q83VQ7"/>
<evidence type="ECO:0000256" key="1">
    <source>
        <dbReference type="SAM" id="Phobius"/>
    </source>
</evidence>
<name>Q83VQ7_METS1</name>
<proteinExistence type="predicted"/>
<dbReference type="PANTHER" id="PTHR45947">
    <property type="entry name" value="SULFOQUINOVOSYL TRANSFERASE SQD2"/>
    <property type="match status" value="1"/>
</dbReference>
<reference evidence="3" key="1">
    <citation type="journal article" date="2003" name="Microbiology">
        <title>Genes involved in the synthesis of the exopolysaccharide methanolan by the obligate methylotroph Methylobacillus sp strain 12S.</title>
        <authorList>
            <person name="Yoshida T."/>
            <person name="Ayabe Y."/>
            <person name="Yasunaga M."/>
            <person name="Usami Y."/>
            <person name="Habe H."/>
            <person name="Nojiri H."/>
            <person name="Omori T."/>
        </authorList>
    </citation>
    <scope>NUCLEOTIDE SEQUENCE</scope>
    <source>
        <strain evidence="3">12S</strain>
    </source>
</reference>
<organism evidence="3">
    <name type="scientific">Methylobacillus sp. (strain 12S)</name>
    <dbReference type="NCBI Taxonomy" id="94001"/>
    <lineage>
        <taxon>Bacteria</taxon>
        <taxon>Pseudomonadati</taxon>
        <taxon>Pseudomonadota</taxon>
        <taxon>Betaproteobacteria</taxon>
        <taxon>Nitrosomonadales</taxon>
        <taxon>Methylophilaceae</taxon>
        <taxon>Methylobacillus</taxon>
    </lineage>
</organism>
<dbReference type="EMBL" id="AB062506">
    <property type="protein sequence ID" value="BAC55142.1"/>
    <property type="molecule type" value="Genomic_DNA"/>
</dbReference>
<dbReference type="InterPro" id="IPR001296">
    <property type="entry name" value="Glyco_trans_1"/>
</dbReference>
<dbReference type="GO" id="GO:0016757">
    <property type="term" value="F:glycosyltransferase activity"/>
    <property type="evidence" value="ECO:0007669"/>
    <property type="project" value="InterPro"/>
</dbReference>
<feature type="domain" description="Glycosyl transferase family 1" evidence="2">
    <location>
        <begin position="220"/>
        <end position="377"/>
    </location>
</feature>
<dbReference type="PANTHER" id="PTHR45947:SF15">
    <property type="entry name" value="TEICHURONIC ACID BIOSYNTHESIS GLYCOSYLTRANSFERASE TUAC-RELATED"/>
    <property type="match status" value="1"/>
</dbReference>
<feature type="transmembrane region" description="Helical" evidence="1">
    <location>
        <begin position="64"/>
        <end position="87"/>
    </location>
</feature>
<evidence type="ECO:0000259" key="2">
    <source>
        <dbReference type="Pfam" id="PF00534"/>
    </source>
</evidence>
<keyword evidence="1" id="KW-0812">Transmembrane</keyword>
<evidence type="ECO:0000313" key="3">
    <source>
        <dbReference type="EMBL" id="BAC55142.1"/>
    </source>
</evidence>
<keyword evidence="1" id="KW-0472">Membrane</keyword>
<accession>Q83VQ7</accession>
<dbReference type="Gene3D" id="3.40.50.2000">
    <property type="entry name" value="Glycogen Phosphorylase B"/>
    <property type="match status" value="2"/>
</dbReference>